<evidence type="ECO:0000313" key="1">
    <source>
        <dbReference type="EMBL" id="KAK2943375.1"/>
    </source>
</evidence>
<comment type="caution">
    <text evidence="1">The sequence shown here is derived from an EMBL/GenBank/DDBJ whole genome shotgun (WGS) entry which is preliminary data.</text>
</comment>
<name>A0ABQ9WZC6_9EUKA</name>
<keyword evidence="2" id="KW-1185">Reference proteome</keyword>
<proteinExistence type="predicted"/>
<sequence length="110" mass="11658">MATSHSCSCQLISETVCISLSSHPLPSLTPHSSFITQKPRAADTSDADYEGWEDVVPQFMTNHDPCSVPPDALPLPSATPLTSLGVACACGCSFEAQAMLASTVFLLRFL</sequence>
<organism evidence="1 2">
    <name type="scientific">Blattamonas nauphoetae</name>
    <dbReference type="NCBI Taxonomy" id="2049346"/>
    <lineage>
        <taxon>Eukaryota</taxon>
        <taxon>Metamonada</taxon>
        <taxon>Preaxostyla</taxon>
        <taxon>Oxymonadida</taxon>
        <taxon>Blattamonas</taxon>
    </lineage>
</organism>
<dbReference type="Proteomes" id="UP001281761">
    <property type="component" value="Unassembled WGS sequence"/>
</dbReference>
<protein>
    <submittedName>
        <fullName evidence="1">Uncharacterized protein</fullName>
    </submittedName>
</protein>
<gene>
    <name evidence="1" type="ORF">BLNAU_21685</name>
</gene>
<accession>A0ABQ9WZC6</accession>
<evidence type="ECO:0000313" key="2">
    <source>
        <dbReference type="Proteomes" id="UP001281761"/>
    </source>
</evidence>
<reference evidence="1 2" key="1">
    <citation type="journal article" date="2022" name="bioRxiv">
        <title>Genomics of Preaxostyla Flagellates Illuminates Evolutionary Transitions and the Path Towards Mitochondrial Loss.</title>
        <authorList>
            <person name="Novak L.V.F."/>
            <person name="Treitli S.C."/>
            <person name="Pyrih J."/>
            <person name="Halakuc P."/>
            <person name="Pipaliya S.V."/>
            <person name="Vacek V."/>
            <person name="Brzon O."/>
            <person name="Soukal P."/>
            <person name="Eme L."/>
            <person name="Dacks J.B."/>
            <person name="Karnkowska A."/>
            <person name="Elias M."/>
            <person name="Hampl V."/>
        </authorList>
    </citation>
    <scope>NUCLEOTIDE SEQUENCE [LARGE SCALE GENOMIC DNA]</scope>
    <source>
        <strain evidence="1">NAU3</strain>
        <tissue evidence="1">Gut</tissue>
    </source>
</reference>
<dbReference type="EMBL" id="JARBJD010000349">
    <property type="protein sequence ID" value="KAK2943375.1"/>
    <property type="molecule type" value="Genomic_DNA"/>
</dbReference>